<feature type="domain" description="N-acetyltransferase" evidence="1">
    <location>
        <begin position="20"/>
        <end position="182"/>
    </location>
</feature>
<proteinExistence type="predicted"/>
<dbReference type="Gene3D" id="3.40.630.30">
    <property type="match status" value="1"/>
</dbReference>
<dbReference type="InterPro" id="IPR000182">
    <property type="entry name" value="GNAT_dom"/>
</dbReference>
<dbReference type="InterPro" id="IPR051531">
    <property type="entry name" value="N-acetyltransferase"/>
</dbReference>
<evidence type="ECO:0000313" key="2">
    <source>
        <dbReference type="EMBL" id="AET67954.1"/>
    </source>
</evidence>
<dbReference type="PATRIC" id="fig|768706.3.peg.2376"/>
<dbReference type="STRING" id="768706.Desor_2370"/>
<dbReference type="PANTHER" id="PTHR43792">
    <property type="entry name" value="GNAT FAMILY, PUTATIVE (AFU_ORTHOLOGUE AFUA_3G00765)-RELATED-RELATED"/>
    <property type="match status" value="1"/>
</dbReference>
<keyword evidence="2" id="KW-0689">Ribosomal protein</keyword>
<dbReference type="EMBL" id="CP003108">
    <property type="protein sequence ID" value="AET67954.1"/>
    <property type="molecule type" value="Genomic_DNA"/>
</dbReference>
<dbReference type="RefSeq" id="WP_014184763.1">
    <property type="nucleotide sequence ID" value="NC_016584.1"/>
</dbReference>
<dbReference type="GO" id="GO:0005840">
    <property type="term" value="C:ribosome"/>
    <property type="evidence" value="ECO:0007669"/>
    <property type="project" value="UniProtKB-KW"/>
</dbReference>
<dbReference type="HOGENOM" id="CLU_013985_3_1_9"/>
<protein>
    <submittedName>
        <fullName evidence="2">Acetyltransferase, ribosomal protein N-acetylase</fullName>
    </submittedName>
</protein>
<dbReference type="GO" id="GO:0016747">
    <property type="term" value="F:acyltransferase activity, transferring groups other than amino-acyl groups"/>
    <property type="evidence" value="ECO:0007669"/>
    <property type="project" value="InterPro"/>
</dbReference>
<sequence length="200" mass="23135">MKKITNDHDPSGYILESERLKFRHITPKDFASLKEMLSDPQVMYAWEHTFTDDQIHDWIETQLSFYRQDNAGYFAAIEKTTGAFVGQMGLHRCEFNQQSVFEVCYMLKHRNWHHGYALEGIRALTDYAFGEMDLPAVYAQIKTNNTPSIAVAESAGFKKKTVFIKHYNGKDMEHFLYSKTKDSHATANIQVKPLMIPTTK</sequence>
<organism evidence="2 3">
    <name type="scientific">Desulfosporosinus orientis (strain ATCC 19365 / DSM 765 / NCIMB 8382 / VKM B-1628 / Singapore I)</name>
    <name type="common">Desulfotomaculum orientis</name>
    <dbReference type="NCBI Taxonomy" id="768706"/>
    <lineage>
        <taxon>Bacteria</taxon>
        <taxon>Bacillati</taxon>
        <taxon>Bacillota</taxon>
        <taxon>Clostridia</taxon>
        <taxon>Eubacteriales</taxon>
        <taxon>Desulfitobacteriaceae</taxon>
        <taxon>Desulfosporosinus</taxon>
    </lineage>
</organism>
<reference evidence="2 3" key="2">
    <citation type="journal article" date="2012" name="J. Bacteriol.">
        <title>Complete genome sequences of Desulfosporosinus orientis DSM765T, Desulfosporosinus youngiae DSM17734T, Desulfosporosinus meridiei DSM13257T, and Desulfosporosinus acidiphilus DSM22704T.</title>
        <authorList>
            <person name="Pester M."/>
            <person name="Brambilla E."/>
            <person name="Alazard D."/>
            <person name="Rattei T."/>
            <person name="Weinmaier T."/>
            <person name="Han J."/>
            <person name="Lucas S."/>
            <person name="Lapidus A."/>
            <person name="Cheng J.F."/>
            <person name="Goodwin L."/>
            <person name="Pitluck S."/>
            <person name="Peters L."/>
            <person name="Ovchinnikova G."/>
            <person name="Teshima H."/>
            <person name="Detter J.C."/>
            <person name="Han C.S."/>
            <person name="Tapia R."/>
            <person name="Land M.L."/>
            <person name="Hauser L."/>
            <person name="Kyrpides N.C."/>
            <person name="Ivanova N.N."/>
            <person name="Pagani I."/>
            <person name="Huntmann M."/>
            <person name="Wei C.L."/>
            <person name="Davenport K.W."/>
            <person name="Daligault H."/>
            <person name="Chain P.S."/>
            <person name="Chen A."/>
            <person name="Mavromatis K."/>
            <person name="Markowitz V."/>
            <person name="Szeto E."/>
            <person name="Mikhailova N."/>
            <person name="Pati A."/>
            <person name="Wagner M."/>
            <person name="Woyke T."/>
            <person name="Ollivier B."/>
            <person name="Klenk H.P."/>
            <person name="Spring S."/>
            <person name="Loy A."/>
        </authorList>
    </citation>
    <scope>NUCLEOTIDE SEQUENCE [LARGE SCALE GENOMIC DNA]</scope>
    <source>
        <strain evidence="3">ATCC 19365 / DSM 765 / NCIMB 8382 / VKM B-1628</strain>
    </source>
</reference>
<dbReference type="PROSITE" id="PS51186">
    <property type="entry name" value="GNAT"/>
    <property type="match status" value="1"/>
</dbReference>
<evidence type="ECO:0000313" key="3">
    <source>
        <dbReference type="Proteomes" id="UP000006346"/>
    </source>
</evidence>
<accession>G7WDI5</accession>
<dbReference type="OrthoDB" id="9798081at2"/>
<keyword evidence="2" id="KW-0808">Transferase</keyword>
<dbReference type="Proteomes" id="UP000006346">
    <property type="component" value="Chromosome"/>
</dbReference>
<keyword evidence="3" id="KW-1185">Reference proteome</keyword>
<dbReference type="AlphaFoldDB" id="G7WDI5"/>
<dbReference type="KEGG" id="dor:Desor_2370"/>
<keyword evidence="2" id="KW-0687">Ribonucleoprotein</keyword>
<gene>
    <name evidence="2" type="ordered locus">Desor_2370</name>
</gene>
<dbReference type="PANTHER" id="PTHR43792:SF1">
    <property type="entry name" value="N-ACETYLTRANSFERASE DOMAIN-CONTAINING PROTEIN"/>
    <property type="match status" value="1"/>
</dbReference>
<dbReference type="InterPro" id="IPR016181">
    <property type="entry name" value="Acyl_CoA_acyltransferase"/>
</dbReference>
<dbReference type="Pfam" id="PF13302">
    <property type="entry name" value="Acetyltransf_3"/>
    <property type="match status" value="1"/>
</dbReference>
<name>G7WDI5_DESOD</name>
<dbReference type="eggNOG" id="COG1670">
    <property type="taxonomic scope" value="Bacteria"/>
</dbReference>
<evidence type="ECO:0000259" key="1">
    <source>
        <dbReference type="PROSITE" id="PS51186"/>
    </source>
</evidence>
<dbReference type="SUPFAM" id="SSF55729">
    <property type="entry name" value="Acyl-CoA N-acyltransferases (Nat)"/>
    <property type="match status" value="1"/>
</dbReference>
<reference evidence="3" key="1">
    <citation type="submission" date="2011-11" db="EMBL/GenBank/DDBJ databases">
        <title>Complete sequence of Desulfosporosinus orientis DSM 765.</title>
        <authorList>
            <person name="Lucas S."/>
            <person name="Han J."/>
            <person name="Lapidus A."/>
            <person name="Cheng J.-F."/>
            <person name="Goodwin L."/>
            <person name="Pitluck S."/>
            <person name="Peters L."/>
            <person name="Ovchinnikova G."/>
            <person name="Teshima H."/>
            <person name="Detter J.C."/>
            <person name="Han C."/>
            <person name="Tapia R."/>
            <person name="Land M."/>
            <person name="Hauser L."/>
            <person name="Kyrpides N."/>
            <person name="Ivanova N."/>
            <person name="Pagani I."/>
            <person name="Pester M."/>
            <person name="Spring S."/>
            <person name="Ollivier B."/>
            <person name="Rattei T."/>
            <person name="Klenk H.-P."/>
            <person name="Wagner M."/>
            <person name="Loy A."/>
            <person name="Woyke T."/>
        </authorList>
    </citation>
    <scope>NUCLEOTIDE SEQUENCE [LARGE SCALE GENOMIC DNA]</scope>
    <source>
        <strain evidence="3">ATCC 19365 / DSM 765 / NCIMB 8382 / VKM B-1628</strain>
    </source>
</reference>